<evidence type="ECO:0000313" key="2">
    <source>
        <dbReference type="EMBL" id="QJI00726.1"/>
    </source>
</evidence>
<reference evidence="1" key="1">
    <citation type="submission" date="2020-03" db="EMBL/GenBank/DDBJ databases">
        <title>The deep terrestrial virosphere.</title>
        <authorList>
            <person name="Holmfeldt K."/>
            <person name="Nilsson E."/>
            <person name="Simone D."/>
            <person name="Lopez-Fernandez M."/>
            <person name="Wu X."/>
            <person name="de Brujin I."/>
            <person name="Lundin D."/>
            <person name="Andersson A."/>
            <person name="Bertilsson S."/>
            <person name="Dopson M."/>
        </authorList>
    </citation>
    <scope>NUCLEOTIDE SEQUENCE</scope>
    <source>
        <strain evidence="1">TM448A04276</strain>
        <strain evidence="2">TM448B02102</strain>
    </source>
</reference>
<name>A0A6H2A1E6_9ZZZZ</name>
<evidence type="ECO:0000313" key="1">
    <source>
        <dbReference type="EMBL" id="QJA54016.1"/>
    </source>
</evidence>
<protein>
    <submittedName>
        <fullName evidence="1">Uncharacterized protein</fullName>
    </submittedName>
</protein>
<dbReference type="EMBL" id="MT144872">
    <property type="protein sequence ID" value="QJI00726.1"/>
    <property type="molecule type" value="Genomic_DNA"/>
</dbReference>
<dbReference type="EMBL" id="MT144470">
    <property type="protein sequence ID" value="QJA54016.1"/>
    <property type="molecule type" value="Genomic_DNA"/>
</dbReference>
<accession>A0A6H2A1E6</accession>
<dbReference type="AlphaFoldDB" id="A0A6H2A1E6"/>
<sequence length="242" mass="27437">MVHGQPDYGISQARMNVYSVPDPGEAAIRLGAPSTFDRRGDTVHQDIFDQTTLQWYASIEEGTGSAALTTDRCLSTDKSMLLTTGTAYGERVMVHKYLEFPREARWGFEFAFMLDSVSQELMWQAYIDDLTTMYVPRVDLLGPTKVLRIAIPGEYVTVATLTYLDASGWEWIHFKIVFDLATGKYIRLRFEDVEYDISAYSMATSATASTRRIDNRIQTTNKVATTARKCYIDNFIVTQNEP</sequence>
<organism evidence="1">
    <name type="scientific">viral metagenome</name>
    <dbReference type="NCBI Taxonomy" id="1070528"/>
    <lineage>
        <taxon>unclassified sequences</taxon>
        <taxon>metagenomes</taxon>
        <taxon>organismal metagenomes</taxon>
    </lineage>
</organism>
<gene>
    <name evidence="1" type="ORF">TM448A04276_0006</name>
    <name evidence="2" type="ORF">TM448B02102_0005</name>
</gene>
<proteinExistence type="predicted"/>